<dbReference type="PANTHER" id="PTHR11129:SF2">
    <property type="entry name" value="GERANYLGERANYL TRANSFERASE TYPE-2 SUBUNIT ALPHA"/>
    <property type="match status" value="1"/>
</dbReference>
<dbReference type="SUPFAM" id="SSF52058">
    <property type="entry name" value="L domain-like"/>
    <property type="match status" value="1"/>
</dbReference>
<dbReference type="Gene3D" id="3.80.10.10">
    <property type="entry name" value="Ribonuclease Inhibitor"/>
    <property type="match status" value="1"/>
</dbReference>
<comment type="similarity">
    <text evidence="1 9">Belongs to the protein prenyltransferase subunit alpha family.</text>
</comment>
<dbReference type="PROSITE" id="PS51147">
    <property type="entry name" value="PFTA"/>
    <property type="match status" value="5"/>
</dbReference>
<evidence type="ECO:0000313" key="11">
    <source>
        <dbReference type="RefSeq" id="XP_008776168.2"/>
    </source>
</evidence>
<keyword evidence="10" id="KW-1185">Reference proteome</keyword>
<evidence type="ECO:0000256" key="9">
    <source>
        <dbReference type="RuleBase" id="RU367120"/>
    </source>
</evidence>
<evidence type="ECO:0000256" key="6">
    <source>
        <dbReference type="ARBA" id="ARBA00022737"/>
    </source>
</evidence>
<protein>
    <recommendedName>
        <fullName evidence="3 9">Geranylgeranyl transferase type-2 subunit alpha</fullName>
        <ecNumber evidence="2 9">2.5.1.60</ecNumber>
    </recommendedName>
    <alternativeName>
        <fullName evidence="7 9">Geranylgeranyl transferase type II subunit alpha</fullName>
    </alternativeName>
</protein>
<evidence type="ECO:0000256" key="5">
    <source>
        <dbReference type="ARBA" id="ARBA00022679"/>
    </source>
</evidence>
<proteinExistence type="inferred from homology"/>
<dbReference type="Proteomes" id="UP000228380">
    <property type="component" value="Chromosome 12"/>
</dbReference>
<dbReference type="PANTHER" id="PTHR11129">
    <property type="entry name" value="PROTEIN FARNESYLTRANSFERASE ALPHA SUBUNIT/RAB GERANYLGERANYL TRANSFERASE ALPHA SUBUNIT"/>
    <property type="match status" value="1"/>
</dbReference>
<dbReference type="Pfam" id="PF01239">
    <property type="entry name" value="PPTA"/>
    <property type="match status" value="5"/>
</dbReference>
<dbReference type="GO" id="GO:0004663">
    <property type="term" value="F:Rab geranylgeranyltransferase activity"/>
    <property type="evidence" value="ECO:0007669"/>
    <property type="project" value="UniProtKB-UniRule"/>
</dbReference>
<organism evidence="10 11">
    <name type="scientific">Phoenix dactylifera</name>
    <name type="common">Date palm</name>
    <dbReference type="NCBI Taxonomy" id="42345"/>
    <lineage>
        <taxon>Eukaryota</taxon>
        <taxon>Viridiplantae</taxon>
        <taxon>Streptophyta</taxon>
        <taxon>Embryophyta</taxon>
        <taxon>Tracheophyta</taxon>
        <taxon>Spermatophyta</taxon>
        <taxon>Magnoliopsida</taxon>
        <taxon>Liliopsida</taxon>
        <taxon>Arecaceae</taxon>
        <taxon>Coryphoideae</taxon>
        <taxon>Phoeniceae</taxon>
        <taxon>Phoenix</taxon>
    </lineage>
</organism>
<name>A0A8B7BGE4_PHODC</name>
<evidence type="ECO:0000256" key="3">
    <source>
        <dbReference type="ARBA" id="ARBA00014772"/>
    </source>
</evidence>
<dbReference type="OrthoDB" id="1658at2759"/>
<dbReference type="InterPro" id="IPR002088">
    <property type="entry name" value="Prenyl_trans_a"/>
</dbReference>
<keyword evidence="4 9" id="KW-0637">Prenyltransferase</keyword>
<reference evidence="11" key="2">
    <citation type="submission" date="2025-08" db="UniProtKB">
        <authorList>
            <consortium name="RefSeq"/>
        </authorList>
    </citation>
    <scope>IDENTIFICATION</scope>
    <source>
        <tissue evidence="11">Young leaves</tissue>
    </source>
</reference>
<evidence type="ECO:0000256" key="8">
    <source>
        <dbReference type="ARBA" id="ARBA00047658"/>
    </source>
</evidence>
<gene>
    <name evidence="11" type="primary">LOC103696351</name>
</gene>
<dbReference type="InterPro" id="IPR001611">
    <property type="entry name" value="Leu-rich_rpt"/>
</dbReference>
<evidence type="ECO:0000256" key="1">
    <source>
        <dbReference type="ARBA" id="ARBA00006734"/>
    </source>
</evidence>
<dbReference type="Gene3D" id="1.25.40.120">
    <property type="entry name" value="Protein prenylyltransferase"/>
    <property type="match status" value="1"/>
</dbReference>
<dbReference type="RefSeq" id="XP_008776168.2">
    <property type="nucleotide sequence ID" value="XM_008777946.3"/>
</dbReference>
<dbReference type="AlphaFoldDB" id="A0A8B7BGE4"/>
<reference evidence="10" key="1">
    <citation type="journal article" date="2019" name="Nat. Commun.">
        <title>Genome-wide association mapping of date palm fruit traits.</title>
        <authorList>
            <person name="Hazzouri K.M."/>
            <person name="Gros-Balthazard M."/>
            <person name="Flowers J.M."/>
            <person name="Copetti D."/>
            <person name="Lemansour A."/>
            <person name="Lebrun M."/>
            <person name="Masmoudi K."/>
            <person name="Ferrand S."/>
            <person name="Dhar M.I."/>
            <person name="Fresquez Z.A."/>
            <person name="Rosas U."/>
            <person name="Zhang J."/>
            <person name="Talag J."/>
            <person name="Lee S."/>
            <person name="Kudrna D."/>
            <person name="Powell R.F."/>
            <person name="Leitch I.J."/>
            <person name="Krueger R.R."/>
            <person name="Wing R.A."/>
            <person name="Amiri K.M.A."/>
            <person name="Purugganan M.D."/>
        </authorList>
    </citation>
    <scope>NUCLEOTIDE SEQUENCE [LARGE SCALE GENOMIC DNA]</scope>
    <source>
        <strain evidence="10">cv. Khalas</strain>
    </source>
</reference>
<dbReference type="PROSITE" id="PS51450">
    <property type="entry name" value="LRR"/>
    <property type="match status" value="2"/>
</dbReference>
<dbReference type="InterPro" id="IPR032675">
    <property type="entry name" value="LRR_dom_sf"/>
</dbReference>
<dbReference type="GO" id="GO:0097354">
    <property type="term" value="P:prenylation"/>
    <property type="evidence" value="ECO:0007669"/>
    <property type="project" value="UniProtKB-UniRule"/>
</dbReference>
<evidence type="ECO:0000256" key="4">
    <source>
        <dbReference type="ARBA" id="ARBA00022602"/>
    </source>
</evidence>
<dbReference type="FunFam" id="1.25.40.120:FF:000035">
    <property type="entry name" value="Geranylgeranyl transferase type-2 subunit alpha"/>
    <property type="match status" value="1"/>
</dbReference>
<evidence type="ECO:0000313" key="10">
    <source>
        <dbReference type="Proteomes" id="UP000228380"/>
    </source>
</evidence>
<dbReference type="GeneID" id="103696351"/>
<dbReference type="SUPFAM" id="SSF48439">
    <property type="entry name" value="Protein prenylyltransferase"/>
    <property type="match status" value="1"/>
</dbReference>
<dbReference type="EC" id="2.5.1.60" evidence="2 9"/>
<comment type="catalytic activity">
    <reaction evidence="8 9">
        <text>geranylgeranyl diphosphate + L-cysteinyl-[protein] = S-geranylgeranyl-L-cysteinyl-[protein] + diphosphate</text>
        <dbReference type="Rhea" id="RHEA:21240"/>
        <dbReference type="Rhea" id="RHEA-COMP:10131"/>
        <dbReference type="Rhea" id="RHEA-COMP:11537"/>
        <dbReference type="ChEBI" id="CHEBI:29950"/>
        <dbReference type="ChEBI" id="CHEBI:33019"/>
        <dbReference type="ChEBI" id="CHEBI:57533"/>
        <dbReference type="ChEBI" id="CHEBI:86021"/>
        <dbReference type="EC" id="2.5.1.60"/>
    </reaction>
</comment>
<accession>A0A8B7BGE4</accession>
<comment type="function">
    <text evidence="9">Catalyzes the transfer of a geranyl-geranyl moiety from geranyl-geranyl pyrophosphate to cysteines occuring in specific C-terminal amino acid sequences.</text>
</comment>
<keyword evidence="6" id="KW-0677">Repeat</keyword>
<dbReference type="KEGG" id="pda:103696351"/>
<sequence length="709" mass="81476">MHGRPRIALKPEDAATSAAKAAKLRDLQAQLLLHHHHRIYTSEALAVSSKLLEMNPEIYTAWNYRKLALQHNLNEVTDPEIVKSTVEDELRVVEMALRRNPKSYGAWYHRKWVLSRGLAPVDFEREFRLLDQLLKADARNFHGWTYRRFVAKLKNVSEEEEIKFTMDMINTNFSNYSAWHNRSVLLSQLLKQKAQGFDSKDGILTEEYEFVHQALFTDPSDQSGWFYHLWLLDQTASPDELFLISSWPVPGSDLVLSTNEKMDGYKLFPTSNFSLCYFFHKQTFPIILYFNQAVKGVSSSTVTINSMFGANENLIWKPLSTTTSREAHCWVTYLNIPDVNSSSLQACSVEISLGHSEGIVSSNGSCYKYPLQFKYTIKLNNNNLEQFDGESIQELFVWNYEDVCCPAEIPYINSFDQLKISEDSVAKGLKDKKWCLETLSNEINLFKELSEENCKFVNLTLARLLVAHDAMMSHGALLVRKSTHSEEVLKLYEELIKLDPTHKRYYEDERSLVLMSQVTLDEEFLMKHTWHFNKLTSSSFHNHACLQLSGLSLSRISFAERLLWVQMLDLSHNNLRSIAGLEALQLLVCLNLSNNQVSSFTALEPLKLLDSLRVLDVSFNEIGAHPIDTTRFLCLSPLSHTLDVKLSVDQYQNGDIKFGDHWEAILLFKDLRLTQLDVRGNAVANERFGILLTEMLPTLNWLNGEHVRL</sequence>
<evidence type="ECO:0000256" key="7">
    <source>
        <dbReference type="ARBA" id="ARBA00031267"/>
    </source>
</evidence>
<keyword evidence="5 9" id="KW-0808">Transferase</keyword>
<evidence type="ECO:0000256" key="2">
    <source>
        <dbReference type="ARBA" id="ARBA00012656"/>
    </source>
</evidence>
<dbReference type="GO" id="GO:0005968">
    <property type="term" value="C:Rab-protein geranylgeranyltransferase complex"/>
    <property type="evidence" value="ECO:0007669"/>
    <property type="project" value="TreeGrafter"/>
</dbReference>